<dbReference type="Pfam" id="PF01699">
    <property type="entry name" value="Na_Ca_ex"/>
    <property type="match status" value="2"/>
</dbReference>
<feature type="transmembrane region" description="Helical" evidence="10">
    <location>
        <begin position="652"/>
        <end position="673"/>
    </location>
</feature>
<organism evidence="13 14">
    <name type="scientific">Coccomyxa viridis</name>
    <dbReference type="NCBI Taxonomy" id="1274662"/>
    <lineage>
        <taxon>Eukaryota</taxon>
        <taxon>Viridiplantae</taxon>
        <taxon>Chlorophyta</taxon>
        <taxon>core chlorophytes</taxon>
        <taxon>Trebouxiophyceae</taxon>
        <taxon>Trebouxiophyceae incertae sedis</taxon>
        <taxon>Coccomyxaceae</taxon>
        <taxon>Coccomyxa</taxon>
    </lineage>
</organism>
<keyword evidence="7" id="KW-0406">Ion transport</keyword>
<evidence type="ECO:0000256" key="3">
    <source>
        <dbReference type="ARBA" id="ARBA00022692"/>
    </source>
</evidence>
<feature type="transmembrane region" description="Helical" evidence="10">
    <location>
        <begin position="719"/>
        <end position="742"/>
    </location>
</feature>
<keyword evidence="2" id="KW-0813">Transport</keyword>
<evidence type="ECO:0000256" key="5">
    <source>
        <dbReference type="ARBA" id="ARBA00023053"/>
    </source>
</evidence>
<feature type="chain" id="PRO_5045037530" evidence="11">
    <location>
        <begin position="21"/>
        <end position="743"/>
    </location>
</feature>
<reference evidence="13 14" key="1">
    <citation type="submission" date="2024-06" db="EMBL/GenBank/DDBJ databases">
        <authorList>
            <person name="Kraege A."/>
            <person name="Thomma B."/>
        </authorList>
    </citation>
    <scope>NUCLEOTIDE SEQUENCE [LARGE SCALE GENOMIC DNA]</scope>
</reference>
<feature type="transmembrane region" description="Helical" evidence="10">
    <location>
        <begin position="224"/>
        <end position="245"/>
    </location>
</feature>
<feature type="region of interest" description="Disordered" evidence="9">
    <location>
        <begin position="409"/>
        <end position="473"/>
    </location>
</feature>
<gene>
    <name evidence="13" type="primary">g3952</name>
    <name evidence="13" type="ORF">VP750_LOCUS3370</name>
</gene>
<evidence type="ECO:0000256" key="10">
    <source>
        <dbReference type="SAM" id="Phobius"/>
    </source>
</evidence>
<name>A0ABP1FQM1_9CHLO</name>
<keyword evidence="4 10" id="KW-1133">Transmembrane helix</keyword>
<keyword evidence="5" id="KW-0915">Sodium</keyword>
<dbReference type="PANTHER" id="PTHR12266:SF0">
    <property type="entry name" value="MITOCHONDRIAL SODIUM_CALCIUM EXCHANGER PROTEIN"/>
    <property type="match status" value="1"/>
</dbReference>
<accession>A0ABP1FQM1</accession>
<comment type="subcellular location">
    <subcellularLocation>
        <location evidence="1">Membrane</location>
        <topology evidence="1">Multi-pass membrane protein</topology>
    </subcellularLocation>
</comment>
<feature type="transmembrane region" description="Helical" evidence="10">
    <location>
        <begin position="693"/>
        <end position="713"/>
    </location>
</feature>
<sequence>MEARLLIAVVLLSAAVLCHSSSVDLSNAPAPRADRLLQQASQLQKAEAADCGSVKHIARAEDKCEFVKQHCAGGSIISYVEIYFCSVKPAGALARFFYQVAVVLWLLLLFRVLGSTAENFFSPILTQLSQEMGLPPRFAGVSFLALGNGAPDISASIAAISSGNYELALGALLGGGLFVGAVIAGAIMLVNGGAKARGALLRDVAALGICVITITAFLSTGRMSYARCAVLLAEYVAFVLIVLGADLWHIFTRKDGAGKDGDKPQEVEPLLEEHGDHEGKSVVVPPPADLFHPARASATATVEGRHRDDMSHASDTSIELTERRVSSKCASGPASHDSAHDNRAASTGLHEQVPHHHVKQWLHHDRNQHMSGRAYRQHALAELSNSATFDYRGSRAAHRQASMEADILEETDDRDAHANVPSLGYQPPSLHQEDDVGEPDIEAAHHIQHEQHHPGRSEDTRGGLEQHGTPEQSLGSRWKLLRSGLSKAVHHLDAAAEVLEWPLTILRKATIPLLERDCYSRTWFLISLAMGPPAVIVYLELSLFAIAMALCAGVLVAALAAWATSKSTDEPPEWGCGLPFPVGAAVVAAGGFLVAALWIDTIATELVSIIEYLGLLSGINHTVLGLTVLAWGNSIGDFSTNMAMARKGLANMALTACYAGPVFNLLVGVSVGFIRLLAKKSIQEIAVGASENVVISCVAALVMCVSIIATAVFCRYKLPASFGIFTIGLYSIYVVTCVVALVF</sequence>
<evidence type="ECO:0000313" key="13">
    <source>
        <dbReference type="EMBL" id="CAL5221711.1"/>
    </source>
</evidence>
<feature type="transmembrane region" description="Helical" evidence="10">
    <location>
        <begin position="199"/>
        <end position="218"/>
    </location>
</feature>
<evidence type="ECO:0000256" key="6">
    <source>
        <dbReference type="ARBA" id="ARBA00023136"/>
    </source>
</evidence>
<evidence type="ECO:0000256" key="2">
    <source>
        <dbReference type="ARBA" id="ARBA00022448"/>
    </source>
</evidence>
<feature type="transmembrane region" description="Helical" evidence="10">
    <location>
        <begin position="582"/>
        <end position="600"/>
    </location>
</feature>
<dbReference type="EMBL" id="CAXHTA020000005">
    <property type="protein sequence ID" value="CAL5221711.1"/>
    <property type="molecule type" value="Genomic_DNA"/>
</dbReference>
<feature type="transmembrane region" description="Helical" evidence="10">
    <location>
        <begin position="138"/>
        <end position="161"/>
    </location>
</feature>
<evidence type="ECO:0000256" key="9">
    <source>
        <dbReference type="SAM" id="MobiDB-lite"/>
    </source>
</evidence>
<feature type="transmembrane region" description="Helical" evidence="10">
    <location>
        <begin position="167"/>
        <end position="190"/>
    </location>
</feature>
<dbReference type="Proteomes" id="UP001497392">
    <property type="component" value="Unassembled WGS sequence"/>
</dbReference>
<evidence type="ECO:0000256" key="1">
    <source>
        <dbReference type="ARBA" id="ARBA00004141"/>
    </source>
</evidence>
<evidence type="ECO:0000313" key="14">
    <source>
        <dbReference type="Proteomes" id="UP001497392"/>
    </source>
</evidence>
<protein>
    <submittedName>
        <fullName evidence="13">G3952 protein</fullName>
    </submittedName>
</protein>
<proteinExistence type="inferred from homology"/>
<keyword evidence="3 10" id="KW-0812">Transmembrane</keyword>
<comment type="caution">
    <text evidence="13">The sequence shown here is derived from an EMBL/GenBank/DDBJ whole genome shotgun (WGS) entry which is preliminary data.</text>
</comment>
<feature type="domain" description="Sodium/calcium exchanger membrane region" evidence="12">
    <location>
        <begin position="588"/>
        <end position="737"/>
    </location>
</feature>
<evidence type="ECO:0000259" key="12">
    <source>
        <dbReference type="Pfam" id="PF01699"/>
    </source>
</evidence>
<evidence type="ECO:0000256" key="4">
    <source>
        <dbReference type="ARBA" id="ARBA00022989"/>
    </source>
</evidence>
<dbReference type="InterPro" id="IPR004837">
    <property type="entry name" value="NaCa_Exmemb"/>
</dbReference>
<evidence type="ECO:0000256" key="8">
    <source>
        <dbReference type="ARBA" id="ARBA00038187"/>
    </source>
</evidence>
<evidence type="ECO:0000256" key="7">
    <source>
        <dbReference type="ARBA" id="ARBA00023201"/>
    </source>
</evidence>
<comment type="similarity">
    <text evidence="8">Belongs to the Ca(2+):cation antiporter (CaCA) (TC 2.A.19) family. Cation/calcium exchanger (CCX) subfamily.</text>
</comment>
<dbReference type="InterPro" id="IPR044880">
    <property type="entry name" value="NCX_ion-bd_dom_sf"/>
</dbReference>
<dbReference type="Gene3D" id="1.20.1420.30">
    <property type="entry name" value="NCX, central ion-binding region"/>
    <property type="match status" value="2"/>
</dbReference>
<feature type="compositionally biased region" description="Basic and acidic residues" evidence="9">
    <location>
        <begin position="303"/>
        <end position="312"/>
    </location>
</feature>
<keyword evidence="7" id="KW-0739">Sodium transport</keyword>
<feature type="transmembrane region" description="Helical" evidence="10">
    <location>
        <begin position="535"/>
        <end position="562"/>
    </location>
</feature>
<feature type="domain" description="Sodium/calcium exchanger membrane region" evidence="12">
    <location>
        <begin position="103"/>
        <end position="243"/>
    </location>
</feature>
<feature type="signal peptide" evidence="11">
    <location>
        <begin position="1"/>
        <end position="20"/>
    </location>
</feature>
<feature type="compositionally biased region" description="Basic and acidic residues" evidence="9">
    <location>
        <begin position="442"/>
        <end position="464"/>
    </location>
</feature>
<keyword evidence="14" id="KW-1185">Reference proteome</keyword>
<evidence type="ECO:0000256" key="11">
    <source>
        <dbReference type="SAM" id="SignalP"/>
    </source>
</evidence>
<keyword evidence="6 10" id="KW-0472">Membrane</keyword>
<dbReference type="InterPro" id="IPR051359">
    <property type="entry name" value="CaCA_antiporter"/>
</dbReference>
<dbReference type="PANTHER" id="PTHR12266">
    <property type="entry name" value="NA+/CA2+ K+ INDEPENDENT EXCHANGER"/>
    <property type="match status" value="1"/>
</dbReference>
<feature type="transmembrane region" description="Helical" evidence="10">
    <location>
        <begin position="612"/>
        <end position="632"/>
    </location>
</feature>
<feature type="region of interest" description="Disordered" evidence="9">
    <location>
        <begin position="296"/>
        <end position="343"/>
    </location>
</feature>
<keyword evidence="11" id="KW-0732">Signal</keyword>
<feature type="transmembrane region" description="Helical" evidence="10">
    <location>
        <begin position="96"/>
        <end position="117"/>
    </location>
</feature>